<feature type="transmembrane region" description="Helical" evidence="2">
    <location>
        <begin position="185"/>
        <end position="204"/>
    </location>
</feature>
<reference evidence="3" key="1">
    <citation type="submission" date="2022-10" db="EMBL/GenBank/DDBJ databases">
        <title>WGS of marine actinomycetes from Thailand.</title>
        <authorList>
            <person name="Thawai C."/>
        </authorList>
    </citation>
    <scope>NUCLEOTIDE SEQUENCE</scope>
    <source>
        <strain evidence="3">SW21</strain>
    </source>
</reference>
<evidence type="ECO:0000313" key="4">
    <source>
        <dbReference type="Proteomes" id="UP001143347"/>
    </source>
</evidence>
<evidence type="ECO:0000256" key="2">
    <source>
        <dbReference type="SAM" id="Phobius"/>
    </source>
</evidence>
<keyword evidence="4" id="KW-1185">Reference proteome</keyword>
<feature type="transmembrane region" description="Helical" evidence="2">
    <location>
        <begin position="377"/>
        <end position="397"/>
    </location>
</feature>
<dbReference type="Pfam" id="PF10011">
    <property type="entry name" value="DUF2254"/>
    <property type="match status" value="1"/>
</dbReference>
<dbReference type="RefSeq" id="WP_266062963.1">
    <property type="nucleotide sequence ID" value="NZ_JAPKFM010000021.1"/>
</dbReference>
<gene>
    <name evidence="3" type="ORF">OSB52_18000</name>
</gene>
<feature type="transmembrane region" description="Helical" evidence="2">
    <location>
        <begin position="55"/>
        <end position="76"/>
    </location>
</feature>
<keyword evidence="2" id="KW-0472">Membrane</keyword>
<evidence type="ECO:0000256" key="1">
    <source>
        <dbReference type="SAM" id="MobiDB-lite"/>
    </source>
</evidence>
<accession>A0A9X3D6X6</accession>
<feature type="transmembrane region" description="Helical" evidence="2">
    <location>
        <begin position="15"/>
        <end position="35"/>
    </location>
</feature>
<feature type="region of interest" description="Disordered" evidence="1">
    <location>
        <begin position="699"/>
        <end position="733"/>
    </location>
</feature>
<protein>
    <submittedName>
        <fullName evidence="3">DUF2254 domain-containing protein</fullName>
    </submittedName>
</protein>
<dbReference type="InterPro" id="IPR018723">
    <property type="entry name" value="DUF2254_membrane"/>
</dbReference>
<keyword evidence="2" id="KW-0812">Transmembrane</keyword>
<organism evidence="3 4">
    <name type="scientific">Gordonia aquimaris</name>
    <dbReference type="NCBI Taxonomy" id="2984863"/>
    <lineage>
        <taxon>Bacteria</taxon>
        <taxon>Bacillati</taxon>
        <taxon>Actinomycetota</taxon>
        <taxon>Actinomycetes</taxon>
        <taxon>Mycobacteriales</taxon>
        <taxon>Gordoniaceae</taxon>
        <taxon>Gordonia</taxon>
    </lineage>
</organism>
<comment type="caution">
    <text evidence="3">The sequence shown here is derived from an EMBL/GenBank/DDBJ whole genome shotgun (WGS) entry which is preliminary data.</text>
</comment>
<evidence type="ECO:0000313" key="3">
    <source>
        <dbReference type="EMBL" id="MCX2965980.1"/>
    </source>
</evidence>
<feature type="transmembrane region" description="Helical" evidence="2">
    <location>
        <begin position="161"/>
        <end position="179"/>
    </location>
</feature>
<dbReference type="EMBL" id="JAPKFM010000021">
    <property type="protein sequence ID" value="MCX2965980.1"/>
    <property type="molecule type" value="Genomic_DNA"/>
</dbReference>
<sequence>MAGWFDRTIVETGRLPLFFLLIAFVLTFLFIRFSVRMIRAEVSWWPGNVTPGGVHVHHVFFGMMLMLLSGFGFFAVDPFRTPVADCILAALFGIGAALVLDEFALLLHLRDVYWSEEGRTSIDAVFVAIAIGLLFLMGVHPFGANDVVGEFRDATDNSTRAGVVLAVTINVCFAVITLLKGKVWTGLIGLFFPFLLLFGAIRVARPRSPWARWRYGNRPHKQQKAADREMRYREPIVRAKIVAQEAVAGRFGLPEQPATPPREPHVDPVVVDRAPGRLITAVRWRRTRRELKREPPWRLPTFMVSAAIVAGLIAISIDDSFATYVLDAGTTATLLGVIAGAMATLTGLVFTAVTLAMQFGASQISIRVIPMLQQDRVMRASVGLFLSTFAFTLIVAVDLTTVSDGTDAPAVSTSIAIALALASAFMFIVLIGKVGSILNSTQLLRWIESQGRLAVYRQYPDHQPYPAGEAVGGTTATDDDPRLVTQVVTLRDAPTQGRVLLAINLDRIQRLAIRWDVRVDLLVGVGDYVPHNVGVFEIVGDDRHVRPAQLLSCLLFGDTHRPSVSPAAALQAISDVALKALSPSINDPSRAVQAIDHAEDLLLMLAPRVAAEEQHRTLTLIGGYRRTWGDYVGIATDQVRHFGRSSIQVQRRLRALYDTLCEQCGPDQQAALRERMAALDAEVDADWATPLDRRLAQAADRQGYGSEEGRVRHRRLQINTTSQGQAPVDPAAR</sequence>
<feature type="transmembrane region" description="Helical" evidence="2">
    <location>
        <begin position="121"/>
        <end position="140"/>
    </location>
</feature>
<dbReference type="Proteomes" id="UP001143347">
    <property type="component" value="Unassembled WGS sequence"/>
</dbReference>
<keyword evidence="2" id="KW-1133">Transmembrane helix</keyword>
<dbReference type="AlphaFoldDB" id="A0A9X3D6X6"/>
<name>A0A9X3D6X6_9ACTN</name>
<feature type="transmembrane region" description="Helical" evidence="2">
    <location>
        <begin position="337"/>
        <end position="356"/>
    </location>
</feature>
<feature type="transmembrane region" description="Helical" evidence="2">
    <location>
        <begin position="409"/>
        <end position="431"/>
    </location>
</feature>
<feature type="transmembrane region" description="Helical" evidence="2">
    <location>
        <begin position="297"/>
        <end position="317"/>
    </location>
</feature>
<proteinExistence type="predicted"/>
<feature type="transmembrane region" description="Helical" evidence="2">
    <location>
        <begin position="88"/>
        <end position="109"/>
    </location>
</feature>